<dbReference type="PANTHER" id="PTHR30305">
    <property type="entry name" value="PROTEIN YJDM-RELATED"/>
    <property type="match status" value="1"/>
</dbReference>
<name>A0A3E0X0C5_9GAMM</name>
<dbReference type="GO" id="GO:0006109">
    <property type="term" value="P:regulation of carbohydrate metabolic process"/>
    <property type="evidence" value="ECO:0007669"/>
    <property type="project" value="InterPro"/>
</dbReference>
<organism evidence="2 3">
    <name type="scientific">Alkalilimnicola ehrlichii</name>
    <dbReference type="NCBI Taxonomy" id="351052"/>
    <lineage>
        <taxon>Bacteria</taxon>
        <taxon>Pseudomonadati</taxon>
        <taxon>Pseudomonadota</taxon>
        <taxon>Gammaproteobacteria</taxon>
        <taxon>Chromatiales</taxon>
        <taxon>Ectothiorhodospiraceae</taxon>
        <taxon>Alkalilimnicola</taxon>
    </lineage>
</organism>
<dbReference type="EMBL" id="NFZW01000006">
    <property type="protein sequence ID" value="RFA37863.1"/>
    <property type="molecule type" value="Genomic_DNA"/>
</dbReference>
<gene>
    <name evidence="2" type="ORF">CAL65_07980</name>
</gene>
<keyword evidence="3" id="KW-1185">Reference proteome</keyword>
<evidence type="ECO:0000313" key="2">
    <source>
        <dbReference type="EMBL" id="RFA37863.1"/>
    </source>
</evidence>
<dbReference type="GO" id="GO:0005524">
    <property type="term" value="F:ATP binding"/>
    <property type="evidence" value="ECO:0007669"/>
    <property type="project" value="InterPro"/>
</dbReference>
<dbReference type="GO" id="GO:0000155">
    <property type="term" value="F:phosphorelay sensor kinase activity"/>
    <property type="evidence" value="ECO:0007669"/>
    <property type="project" value="InterPro"/>
</dbReference>
<reference evidence="3" key="1">
    <citation type="submission" date="2017-05" db="EMBL/GenBank/DDBJ databases">
        <authorList>
            <person name="Sharma S."/>
            <person name="Sidhu C."/>
            <person name="Pinnaka A.K."/>
        </authorList>
    </citation>
    <scope>NUCLEOTIDE SEQUENCE [LARGE SCALE GENOMIC DNA]</scope>
    <source>
        <strain evidence="3">AK93</strain>
    </source>
</reference>
<dbReference type="PANTHER" id="PTHR30305:SF1">
    <property type="entry name" value="HPR KINASE_PHOSPHORYLASE"/>
    <property type="match status" value="1"/>
</dbReference>
<protein>
    <recommendedName>
        <fullName evidence="1">HPr kinase/phosphorylase C-terminal domain-containing protein</fullName>
    </recommendedName>
</protein>
<dbReference type="Proteomes" id="UP000256763">
    <property type="component" value="Unassembled WGS sequence"/>
</dbReference>
<dbReference type="Pfam" id="PF07475">
    <property type="entry name" value="Hpr_kinase_C"/>
    <property type="match status" value="1"/>
</dbReference>
<evidence type="ECO:0000259" key="1">
    <source>
        <dbReference type="Pfam" id="PF07475"/>
    </source>
</evidence>
<dbReference type="Gene3D" id="3.40.50.300">
    <property type="entry name" value="P-loop containing nucleotide triphosphate hydrolases"/>
    <property type="match status" value="1"/>
</dbReference>
<dbReference type="OrthoDB" id="9778803at2"/>
<dbReference type="CDD" id="cd01918">
    <property type="entry name" value="HprK_C"/>
    <property type="match status" value="1"/>
</dbReference>
<comment type="caution">
    <text evidence="2">The sequence shown here is derived from an EMBL/GenBank/DDBJ whole genome shotgun (WGS) entry which is preliminary data.</text>
</comment>
<accession>A0A3E0X0C5</accession>
<sequence>MAEAAKDCLNVADPSVQNTRDSVISSRPSASGKTVPGTLVQIFDRGVLLTGLSGIGKSETALGLIDRGHALVADDAVDVYLDEGLPFGSCPPLLRGMLAIRDLGALDIQRLWGAKRVAESARIDIAIELLAYEPGPAKAGDIARPTARYELLDLSIPCVKLTAGPGRNLALLVETAVRDLHARQQGYHADRVLNDRQQRQLSGEAS</sequence>
<feature type="domain" description="HPr kinase/phosphorylase C-terminal" evidence="1">
    <location>
        <begin position="32"/>
        <end position="196"/>
    </location>
</feature>
<evidence type="ECO:0000313" key="3">
    <source>
        <dbReference type="Proteomes" id="UP000256763"/>
    </source>
</evidence>
<dbReference type="AlphaFoldDB" id="A0A3E0X0C5"/>
<proteinExistence type="predicted"/>
<dbReference type="SUPFAM" id="SSF53795">
    <property type="entry name" value="PEP carboxykinase-like"/>
    <property type="match status" value="1"/>
</dbReference>
<dbReference type="InterPro" id="IPR011104">
    <property type="entry name" value="Hpr_kin/Pase_C"/>
</dbReference>
<dbReference type="InterPro" id="IPR027417">
    <property type="entry name" value="P-loop_NTPase"/>
</dbReference>